<reference evidence="1 2" key="1">
    <citation type="journal article" date="2014" name="Int. J. Syst. Evol. Microbiol.">
        <title>Complete genome sequence of Corynebacterium casei LMG S-19264T (=DSM 44701T), isolated from a smear-ripened cheese.</title>
        <authorList>
            <consortium name="US DOE Joint Genome Institute (JGI-PGF)"/>
            <person name="Walter F."/>
            <person name="Albersmeier A."/>
            <person name="Kalinowski J."/>
            <person name="Ruckert C."/>
        </authorList>
    </citation>
    <scope>NUCLEOTIDE SEQUENCE [LARGE SCALE GENOMIC DNA]</scope>
    <source>
        <strain evidence="1 2">CGMCC 1.12925</strain>
    </source>
</reference>
<name>A0A917E6S3_9FLAO</name>
<comment type="caution">
    <text evidence="1">The sequence shown here is derived from an EMBL/GenBank/DDBJ whole genome shotgun (WGS) entry which is preliminary data.</text>
</comment>
<evidence type="ECO:0000313" key="2">
    <source>
        <dbReference type="Proteomes" id="UP000599688"/>
    </source>
</evidence>
<gene>
    <name evidence="1" type="ORF">GCM10010831_08030</name>
</gene>
<keyword evidence="2" id="KW-1185">Reference proteome</keyword>
<organism evidence="1 2">
    <name type="scientific">Psychroflexus salis</name>
    <dbReference type="NCBI Taxonomy" id="1526574"/>
    <lineage>
        <taxon>Bacteria</taxon>
        <taxon>Pseudomonadati</taxon>
        <taxon>Bacteroidota</taxon>
        <taxon>Flavobacteriia</taxon>
        <taxon>Flavobacteriales</taxon>
        <taxon>Flavobacteriaceae</taxon>
        <taxon>Psychroflexus</taxon>
    </lineage>
</organism>
<protein>
    <recommendedName>
        <fullName evidence="3">Tetratricopeptide repeat-containing protein</fullName>
    </recommendedName>
</protein>
<dbReference type="EMBL" id="BMGL01000004">
    <property type="protein sequence ID" value="GGE08837.1"/>
    <property type="molecule type" value="Genomic_DNA"/>
</dbReference>
<dbReference type="Proteomes" id="UP000599688">
    <property type="component" value="Unassembled WGS sequence"/>
</dbReference>
<dbReference type="AlphaFoldDB" id="A0A917E6S3"/>
<evidence type="ECO:0008006" key="3">
    <source>
        <dbReference type="Google" id="ProtNLM"/>
    </source>
</evidence>
<proteinExistence type="predicted"/>
<evidence type="ECO:0000313" key="1">
    <source>
        <dbReference type="EMBL" id="GGE08837.1"/>
    </source>
</evidence>
<dbReference type="RefSeq" id="WP_188405511.1">
    <property type="nucleotide sequence ID" value="NZ_BMGL01000004.1"/>
</dbReference>
<accession>A0A917E6S3</accession>
<sequence>MDKKTQINQLLHQHQQVGKIDFVQLQNWINQYPFFQSLQCVYLKKLYLNNSFQYNTQLKKTAAITSSRAILFDYITSKTFLQQDIAEQIQNNQLNVEEEFELGMTSLEAKKIANPDLFVPKVKSGEPLHFSDNEKHSFNQWLQLTKVEPIQRSEKQLNSNHKRRIETEKDKSNLKMDKIDSFLKANPKIKPTKNYSPRKEIKLKTSPSSQLMTETLARVYEEQKAYEKAIQAYKILILNNPEKNSFFATQIERLEQLLENNI</sequence>